<sequence>MRVLRPSEWNEWFEALGLAFGGGAMPAAKRDLYREVTHVDRSLAVWDGTEPVGSASSFPFSITVPGGGLVRAAGVTMVGVASTHRRRGILTSMMRRQLDDVRAWGEPVAALYASEPGIYGRFGYDTASHLIRAEIDTDRVGLTLPEGTDAVRIRRVRDAGAALAAFEEVYAAQVPARPGMIARLPHWDRLGAVDPVEDRAGASELLSVVAERDGRVTGCVRYRTRADWTDSVPQGRVEVRDLFAHDPASYAALLRHLWGIDLTSTVQMENRPVDDPWQLLVSDIRRCRVRVVDSLHVRLVDVGAALAARSYATPVDVVLEVSDPFCPWNTGRWRLSGDTKGAACAPTRDAADLSLSVRELAAAYLGGTRLGTLAAAGRVRELREGALADADAAFTSGAAPWGPHMF</sequence>
<feature type="binding site" evidence="4">
    <location>
        <begin position="114"/>
        <end position="115"/>
    </location>
    <ligand>
        <name>acetyl-CoA</name>
        <dbReference type="ChEBI" id="CHEBI:57288"/>
    </ligand>
</feature>
<dbReference type="InterPro" id="IPR000182">
    <property type="entry name" value="GNAT_dom"/>
</dbReference>
<evidence type="ECO:0000256" key="3">
    <source>
        <dbReference type="ARBA" id="ARBA00023315"/>
    </source>
</evidence>
<dbReference type="Proteomes" id="UP001291653">
    <property type="component" value="Unassembled WGS sequence"/>
</dbReference>
<feature type="domain" description="N-acetyltransferase" evidence="5">
    <location>
        <begin position="1"/>
        <end position="145"/>
    </location>
</feature>
<protein>
    <submittedName>
        <fullName evidence="6">GNAT family N-acetyltransferase</fullName>
    </submittedName>
</protein>
<feature type="active site" description="Proton acceptor; via carboxylate" evidence="4">
    <location>
        <position position="406"/>
    </location>
</feature>
<dbReference type="InterPro" id="IPR036527">
    <property type="entry name" value="SCP2_sterol-bd_dom_sf"/>
</dbReference>
<evidence type="ECO:0000313" key="7">
    <source>
        <dbReference type="Proteomes" id="UP001291653"/>
    </source>
</evidence>
<dbReference type="EMBL" id="BSBI01000002">
    <property type="protein sequence ID" value="GLF93693.1"/>
    <property type="molecule type" value="Genomic_DNA"/>
</dbReference>
<keyword evidence="7" id="KW-1185">Reference proteome</keyword>
<keyword evidence="2 4" id="KW-0808">Transferase</keyword>
<reference evidence="6 7" key="1">
    <citation type="submission" date="2022-10" db="EMBL/GenBank/DDBJ databases">
        <title>Draft genome sequence of Streptomyces sp. YSPA8.</title>
        <authorList>
            <person name="Moriuchi R."/>
            <person name="Dohra H."/>
            <person name="Yamamura H."/>
            <person name="Kodani S."/>
        </authorList>
    </citation>
    <scope>NUCLEOTIDE SEQUENCE [LARGE SCALE GENOMIC DNA]</scope>
    <source>
        <strain evidence="6 7">YSPA8</strain>
    </source>
</reference>
<evidence type="ECO:0000256" key="2">
    <source>
        <dbReference type="ARBA" id="ARBA00022679"/>
    </source>
</evidence>
<dbReference type="CDD" id="cd04301">
    <property type="entry name" value="NAT_SF"/>
    <property type="match status" value="1"/>
</dbReference>
<dbReference type="InterPro" id="IPR041380">
    <property type="entry name" value="Acetyltransf_17"/>
</dbReference>
<feature type="binding site" evidence="4">
    <location>
        <begin position="78"/>
        <end position="80"/>
    </location>
    <ligand>
        <name>acetyl-CoA</name>
        <dbReference type="ChEBI" id="CHEBI:57288"/>
    </ligand>
</feature>
<keyword evidence="3 4" id="KW-0012">Acyltransferase</keyword>
<dbReference type="NCBIfam" id="NF002367">
    <property type="entry name" value="PRK01346.1-4"/>
    <property type="match status" value="1"/>
</dbReference>
<gene>
    <name evidence="6" type="ORF">SYYSPA8_05370</name>
</gene>
<evidence type="ECO:0000256" key="4">
    <source>
        <dbReference type="HAMAP-Rule" id="MF_01812"/>
    </source>
</evidence>
<dbReference type="Gene3D" id="3.40.630.30">
    <property type="match status" value="2"/>
</dbReference>
<evidence type="ECO:0000259" key="5">
    <source>
        <dbReference type="PROSITE" id="PS51186"/>
    </source>
</evidence>
<dbReference type="PANTHER" id="PTHR37817">
    <property type="entry name" value="N-ACETYLTRANSFERASE EIS"/>
    <property type="match status" value="1"/>
</dbReference>
<dbReference type="SUPFAM" id="SSF55718">
    <property type="entry name" value="SCP-like"/>
    <property type="match status" value="1"/>
</dbReference>
<dbReference type="Pfam" id="PF13530">
    <property type="entry name" value="SCP2_2"/>
    <property type="match status" value="1"/>
</dbReference>
<dbReference type="Gene3D" id="3.30.1050.10">
    <property type="entry name" value="SCP2 sterol-binding domain"/>
    <property type="match status" value="1"/>
</dbReference>
<dbReference type="SUPFAM" id="SSF55729">
    <property type="entry name" value="Acyl-CoA N-acyltransferases (Nat)"/>
    <property type="match status" value="1"/>
</dbReference>
<dbReference type="InterPro" id="IPR022902">
    <property type="entry name" value="NAcTrfase_Eis"/>
</dbReference>
<comment type="caution">
    <text evidence="6">The sequence shown here is derived from an EMBL/GenBank/DDBJ whole genome shotgun (WGS) entry which is preliminary data.</text>
</comment>
<feature type="binding site" evidence="4">
    <location>
        <begin position="86"/>
        <end position="91"/>
    </location>
    <ligand>
        <name>acetyl-CoA</name>
        <dbReference type="ChEBI" id="CHEBI:57288"/>
    </ligand>
</feature>
<feature type="active site" description="Proton donor" evidence="4">
    <location>
        <position position="119"/>
    </location>
</feature>
<evidence type="ECO:0000256" key="1">
    <source>
        <dbReference type="ARBA" id="ARBA00009213"/>
    </source>
</evidence>
<comment type="similarity">
    <text evidence="1 4">Belongs to the acetyltransferase Eis family.</text>
</comment>
<comment type="subunit">
    <text evidence="4">Homohexamer; trimer of dimers.</text>
</comment>
<name>A0ABQ5NTJ9_9ACTN</name>
<evidence type="ECO:0000313" key="6">
    <source>
        <dbReference type="EMBL" id="GLF93693.1"/>
    </source>
</evidence>
<dbReference type="HAMAP" id="MF_01812">
    <property type="entry name" value="Eis"/>
    <property type="match status" value="1"/>
</dbReference>
<dbReference type="PANTHER" id="PTHR37817:SF1">
    <property type="entry name" value="N-ACETYLTRANSFERASE EIS"/>
    <property type="match status" value="1"/>
</dbReference>
<proteinExistence type="inferred from homology"/>
<dbReference type="InterPro" id="IPR025559">
    <property type="entry name" value="Eis_dom"/>
</dbReference>
<dbReference type="Pfam" id="PF13527">
    <property type="entry name" value="Acetyltransf_9"/>
    <property type="match status" value="1"/>
</dbReference>
<dbReference type="InterPro" id="IPR051554">
    <property type="entry name" value="Acetyltransferase_Eis"/>
</dbReference>
<dbReference type="PROSITE" id="PS51186">
    <property type="entry name" value="GNAT"/>
    <property type="match status" value="1"/>
</dbReference>
<dbReference type="Pfam" id="PF17668">
    <property type="entry name" value="Acetyltransf_17"/>
    <property type="match status" value="1"/>
</dbReference>
<organism evidence="6 7">
    <name type="scientific">Streptomyces yaizuensis</name>
    <dbReference type="NCBI Taxonomy" id="2989713"/>
    <lineage>
        <taxon>Bacteria</taxon>
        <taxon>Bacillati</taxon>
        <taxon>Actinomycetota</taxon>
        <taxon>Actinomycetes</taxon>
        <taxon>Kitasatosporales</taxon>
        <taxon>Streptomycetaceae</taxon>
        <taxon>Streptomyces</taxon>
    </lineage>
</organism>
<accession>A0ABQ5NTJ9</accession>
<dbReference type="InterPro" id="IPR016181">
    <property type="entry name" value="Acyl_CoA_acyltransferase"/>
</dbReference>